<dbReference type="EMBL" id="JARAKH010000005">
    <property type="protein sequence ID" value="KAK8403975.1"/>
    <property type="molecule type" value="Genomic_DNA"/>
</dbReference>
<name>A0AAW0UV96_SCYPA</name>
<comment type="caution">
    <text evidence="2">The sequence shown here is derived from an EMBL/GenBank/DDBJ whole genome shotgun (WGS) entry which is preliminary data.</text>
</comment>
<accession>A0AAW0UV96</accession>
<feature type="compositionally biased region" description="Low complexity" evidence="1">
    <location>
        <begin position="47"/>
        <end position="66"/>
    </location>
</feature>
<feature type="region of interest" description="Disordered" evidence="1">
    <location>
        <begin position="38"/>
        <end position="75"/>
    </location>
</feature>
<evidence type="ECO:0000313" key="2">
    <source>
        <dbReference type="EMBL" id="KAK8403975.1"/>
    </source>
</evidence>
<reference evidence="2 3" key="1">
    <citation type="submission" date="2023-03" db="EMBL/GenBank/DDBJ databases">
        <title>High-quality genome of Scylla paramamosain provides insights in environmental adaptation.</title>
        <authorList>
            <person name="Zhang L."/>
        </authorList>
    </citation>
    <scope>NUCLEOTIDE SEQUENCE [LARGE SCALE GENOMIC DNA]</scope>
    <source>
        <strain evidence="2">LZ_2023a</strain>
        <tissue evidence="2">Muscle</tissue>
    </source>
</reference>
<keyword evidence="3" id="KW-1185">Reference proteome</keyword>
<dbReference type="AlphaFoldDB" id="A0AAW0UV96"/>
<organism evidence="2 3">
    <name type="scientific">Scylla paramamosain</name>
    <name type="common">Mud crab</name>
    <dbReference type="NCBI Taxonomy" id="85552"/>
    <lineage>
        <taxon>Eukaryota</taxon>
        <taxon>Metazoa</taxon>
        <taxon>Ecdysozoa</taxon>
        <taxon>Arthropoda</taxon>
        <taxon>Crustacea</taxon>
        <taxon>Multicrustacea</taxon>
        <taxon>Malacostraca</taxon>
        <taxon>Eumalacostraca</taxon>
        <taxon>Eucarida</taxon>
        <taxon>Decapoda</taxon>
        <taxon>Pleocyemata</taxon>
        <taxon>Brachyura</taxon>
        <taxon>Eubrachyura</taxon>
        <taxon>Portunoidea</taxon>
        <taxon>Portunidae</taxon>
        <taxon>Portuninae</taxon>
        <taxon>Scylla</taxon>
    </lineage>
</organism>
<feature type="region of interest" description="Disordered" evidence="1">
    <location>
        <begin position="1"/>
        <end position="24"/>
    </location>
</feature>
<evidence type="ECO:0000313" key="3">
    <source>
        <dbReference type="Proteomes" id="UP001487740"/>
    </source>
</evidence>
<proteinExistence type="predicted"/>
<evidence type="ECO:0000256" key="1">
    <source>
        <dbReference type="SAM" id="MobiDB-lite"/>
    </source>
</evidence>
<protein>
    <submittedName>
        <fullName evidence="2">Uncharacterized protein</fullName>
    </submittedName>
</protein>
<dbReference type="Proteomes" id="UP001487740">
    <property type="component" value="Unassembled WGS sequence"/>
</dbReference>
<gene>
    <name evidence="2" type="ORF">O3P69_000197</name>
</gene>
<sequence>MCQDWSVTPGEAPPAVVSETGSGKELRRREWWNECGHGRPDCLQEYPPLRSTSPRPAPPRSWSRQSPPLPGPASPTQLVATLRGTWRGPLGLRDFAAPRAASGERLTGLLATLTRPAAEQLPRVYSGRRRRQHSTLTFVFKHGSHLAYDFAICTLLKEECPLPSPRQHCTLPRTLAASGPPYRGRRARRSLGRLVSFWGCRDARAETAGRGVRPHFAGLVGC</sequence>